<feature type="transmembrane region" description="Helical" evidence="1">
    <location>
        <begin position="30"/>
        <end position="50"/>
    </location>
</feature>
<keyword evidence="3" id="KW-1185">Reference proteome</keyword>
<keyword evidence="1" id="KW-1133">Transmembrane helix</keyword>
<feature type="transmembrane region" description="Helical" evidence="1">
    <location>
        <begin position="73"/>
        <end position="95"/>
    </location>
</feature>
<dbReference type="PANTHER" id="PTHR37810">
    <property type="entry name" value="IMMUNITY PROTEIN SDPI"/>
    <property type="match status" value="1"/>
</dbReference>
<dbReference type="GO" id="GO:0009636">
    <property type="term" value="P:response to toxic substance"/>
    <property type="evidence" value="ECO:0007669"/>
    <property type="project" value="TreeGrafter"/>
</dbReference>
<feature type="transmembrane region" description="Helical" evidence="1">
    <location>
        <begin position="214"/>
        <end position="231"/>
    </location>
</feature>
<feature type="transmembrane region" description="Helical" evidence="1">
    <location>
        <begin position="147"/>
        <end position="169"/>
    </location>
</feature>
<sequence>MKGKRAYDRLYFVHLLKLISMKQSDFPKEVLIILLLLVPMAYLGIIWPTIPEMVGTNYTVQGTPGRIGDKNELLLLMIFLFLTNFLLYCLFRYIPKTDEVPDHTSGYWRSYYRTRFLMHLYLAVFTSVLIFMIHIGKEFLLERWAFVGVGLLVVILGVYLGGLQPNYFIGVRTPWTLMSSQIWQETHRMASRLWIIAGIVIMSCGFFMQAVSAVFVVIVIAALIAFLPYIYSFRLYNTDKG</sequence>
<dbReference type="EMBL" id="QCYK01000001">
    <property type="protein sequence ID" value="PUZ29319.1"/>
    <property type="molecule type" value="Genomic_DNA"/>
</dbReference>
<dbReference type="InterPro" id="IPR025962">
    <property type="entry name" value="SdpI/YhfL"/>
</dbReference>
<dbReference type="PIRSF" id="PIRSF038959">
    <property type="entry name" value="SdpI"/>
    <property type="match status" value="1"/>
</dbReference>
<protein>
    <submittedName>
        <fullName evidence="2">Uncharacterized protein</fullName>
    </submittedName>
</protein>
<dbReference type="Proteomes" id="UP000244450">
    <property type="component" value="Unassembled WGS sequence"/>
</dbReference>
<comment type="caution">
    <text evidence="2">The sequence shown here is derived from an EMBL/GenBank/DDBJ whole genome shotgun (WGS) entry which is preliminary data.</text>
</comment>
<evidence type="ECO:0000313" key="3">
    <source>
        <dbReference type="Proteomes" id="UP000244450"/>
    </source>
</evidence>
<proteinExistence type="predicted"/>
<gene>
    <name evidence="2" type="ORF">DCC81_07620</name>
</gene>
<dbReference type="PANTHER" id="PTHR37810:SF5">
    <property type="entry name" value="IMMUNITY PROTEIN SDPI"/>
    <property type="match status" value="1"/>
</dbReference>
<evidence type="ECO:0000313" key="2">
    <source>
        <dbReference type="EMBL" id="PUZ29319.1"/>
    </source>
</evidence>
<keyword evidence="1" id="KW-0472">Membrane</keyword>
<feature type="transmembrane region" description="Helical" evidence="1">
    <location>
        <begin position="116"/>
        <end position="135"/>
    </location>
</feature>
<feature type="transmembrane region" description="Helical" evidence="1">
    <location>
        <begin position="190"/>
        <end position="208"/>
    </location>
</feature>
<evidence type="ECO:0000256" key="1">
    <source>
        <dbReference type="SAM" id="Phobius"/>
    </source>
</evidence>
<dbReference type="AlphaFoldDB" id="A0A2T7BNT8"/>
<keyword evidence="1" id="KW-0812">Transmembrane</keyword>
<dbReference type="InterPro" id="IPR026272">
    <property type="entry name" value="SdpI"/>
</dbReference>
<dbReference type="Pfam" id="PF13630">
    <property type="entry name" value="SdpI"/>
    <property type="match status" value="1"/>
</dbReference>
<accession>A0A2T7BNT8</accession>
<reference evidence="2 3" key="1">
    <citation type="submission" date="2018-04" db="EMBL/GenBank/DDBJ databases">
        <title>Chitinophaga fuyangensis sp. nov., isolated from soil in a chemical factory.</title>
        <authorList>
            <person name="Chen K."/>
        </authorList>
    </citation>
    <scope>NUCLEOTIDE SEQUENCE [LARGE SCALE GENOMIC DNA]</scope>
    <source>
        <strain evidence="2 3">LY-1</strain>
    </source>
</reference>
<dbReference type="OrthoDB" id="9808690at2"/>
<name>A0A2T7BNT8_9BACT</name>
<organism evidence="2 3">
    <name type="scientific">Chitinophaga parva</name>
    <dbReference type="NCBI Taxonomy" id="2169414"/>
    <lineage>
        <taxon>Bacteria</taxon>
        <taxon>Pseudomonadati</taxon>
        <taxon>Bacteroidota</taxon>
        <taxon>Chitinophagia</taxon>
        <taxon>Chitinophagales</taxon>
        <taxon>Chitinophagaceae</taxon>
        <taxon>Chitinophaga</taxon>
    </lineage>
</organism>